<evidence type="ECO:0000313" key="2">
    <source>
        <dbReference type="EMBL" id="RPD55258.1"/>
    </source>
</evidence>
<evidence type="ECO:0000313" key="3">
    <source>
        <dbReference type="Proteomes" id="UP000313359"/>
    </source>
</evidence>
<keyword evidence="3" id="KW-1185">Reference proteome</keyword>
<name>A0A5C2RU72_9APHY</name>
<accession>A0A5C2RU72</accession>
<dbReference type="EMBL" id="ML122297">
    <property type="protein sequence ID" value="RPD55258.1"/>
    <property type="molecule type" value="Genomic_DNA"/>
</dbReference>
<protein>
    <submittedName>
        <fullName evidence="2">Uncharacterized protein</fullName>
    </submittedName>
</protein>
<sequence length="135" mass="14601">MSVPVDAKYLYVFDSLFKSRRGARCALTWHEFTCAMASAGFAYGPAGRGGASRKFEPVDEECKLSLRRHEPHDGKLTTVQQDRICSILKRSYGWHKSSFVARQPAPAAVARDAEGDAGGDAAGVAGDHGVEAQEE</sequence>
<feature type="region of interest" description="Disordered" evidence="1">
    <location>
        <begin position="107"/>
        <end position="135"/>
    </location>
</feature>
<evidence type="ECO:0000256" key="1">
    <source>
        <dbReference type="SAM" id="MobiDB-lite"/>
    </source>
</evidence>
<dbReference type="OrthoDB" id="2758557at2759"/>
<gene>
    <name evidence="2" type="ORF">L227DRAFT_615539</name>
</gene>
<dbReference type="AlphaFoldDB" id="A0A5C2RU72"/>
<dbReference type="PANTHER" id="PTHR40788">
    <property type="entry name" value="CLR5 DOMAIN-CONTAINING PROTEIN-RELATED"/>
    <property type="match status" value="1"/>
</dbReference>
<proteinExistence type="predicted"/>
<reference evidence="2" key="1">
    <citation type="journal article" date="2018" name="Genome Biol. Evol.">
        <title>Genomics and development of Lentinus tigrinus, a white-rot wood-decaying mushroom with dimorphic fruiting bodies.</title>
        <authorList>
            <person name="Wu B."/>
            <person name="Xu Z."/>
            <person name="Knudson A."/>
            <person name="Carlson A."/>
            <person name="Chen N."/>
            <person name="Kovaka S."/>
            <person name="LaButti K."/>
            <person name="Lipzen A."/>
            <person name="Pennachio C."/>
            <person name="Riley R."/>
            <person name="Schakwitz W."/>
            <person name="Umezawa K."/>
            <person name="Ohm R.A."/>
            <person name="Grigoriev I.V."/>
            <person name="Nagy L.G."/>
            <person name="Gibbons J."/>
            <person name="Hibbett D."/>
        </authorList>
    </citation>
    <scope>NUCLEOTIDE SEQUENCE [LARGE SCALE GENOMIC DNA]</scope>
    <source>
        <strain evidence="2">ALCF2SS1-6</strain>
    </source>
</reference>
<dbReference type="Proteomes" id="UP000313359">
    <property type="component" value="Unassembled WGS sequence"/>
</dbReference>
<organism evidence="2 3">
    <name type="scientific">Lentinus tigrinus ALCF2SS1-6</name>
    <dbReference type="NCBI Taxonomy" id="1328759"/>
    <lineage>
        <taxon>Eukaryota</taxon>
        <taxon>Fungi</taxon>
        <taxon>Dikarya</taxon>
        <taxon>Basidiomycota</taxon>
        <taxon>Agaricomycotina</taxon>
        <taxon>Agaricomycetes</taxon>
        <taxon>Polyporales</taxon>
        <taxon>Polyporaceae</taxon>
        <taxon>Lentinus</taxon>
    </lineage>
</organism>
<dbReference type="PANTHER" id="PTHR40788:SF1">
    <property type="entry name" value="IPA PROTEIN"/>
    <property type="match status" value="1"/>
</dbReference>